<dbReference type="Proteomes" id="UP001589575">
    <property type="component" value="Unassembled WGS sequence"/>
</dbReference>
<sequence>MPTILTLRSRKRTSTIEPQPSESLASRHGRRPPGPSGPGGPVLGYSEARRTALAAQLIHQRRRPAPPGARKIRSTLDRLGVLQVDSVNILARAHYVPLFSRLGPYDPALLDRLSHQVSHQRQPPWTEYWAHEASLVPVRLRPALVAVQRRTWMTATDLDTQIRAELSHQILTLLSASRPLTARQVEGRLGHHGGHQGHWGWNWSVVKRVLEDLFASGQIASAGRNPQFERRFVPASAIDPAVEVPDRHAAALELVDTAARALGVATEASLADYYRITVKAARAAAVQLNHEGVLEPVRLPGLRGTTVAAWRHAEAVTPRAATGRALVSPFDPLVFHRPRVEALFGVRYRLGIYTPAPKRTRGYYSLLFLLGERLVAQVDLKADRAGKVLLVRGAWSEDPAAVPGGPGKASGSGGRAAGVGPVVVELAAELGELAGWLGLEGVVVEGNADGDLPVELRRAWRRLPEIRP</sequence>
<proteinExistence type="predicted"/>
<evidence type="ECO:0000313" key="2">
    <source>
        <dbReference type="EMBL" id="MFB9070976.1"/>
    </source>
</evidence>
<reference evidence="2 3" key="1">
    <citation type="submission" date="2024-09" db="EMBL/GenBank/DDBJ databases">
        <authorList>
            <person name="Sun Q."/>
            <person name="Mori K."/>
        </authorList>
    </citation>
    <scope>NUCLEOTIDE SEQUENCE [LARGE SCALE GENOMIC DNA]</scope>
    <source>
        <strain evidence="2 3">CCM 7609</strain>
    </source>
</reference>
<evidence type="ECO:0000256" key="1">
    <source>
        <dbReference type="SAM" id="MobiDB-lite"/>
    </source>
</evidence>
<protein>
    <submittedName>
        <fullName evidence="2">Winged helix-turn-helix domain-containing protein</fullName>
    </submittedName>
</protein>
<evidence type="ECO:0000313" key="3">
    <source>
        <dbReference type="Proteomes" id="UP001589575"/>
    </source>
</evidence>
<dbReference type="EMBL" id="JBHMFI010000001">
    <property type="protein sequence ID" value="MFB9070976.1"/>
    <property type="molecule type" value="Genomic_DNA"/>
</dbReference>
<gene>
    <name evidence="2" type="ORF">ACFFX0_07130</name>
</gene>
<dbReference type="Pfam" id="PF06224">
    <property type="entry name" value="AlkZ-like"/>
    <property type="match status" value="1"/>
</dbReference>
<feature type="compositionally biased region" description="Polar residues" evidence="1">
    <location>
        <begin position="15"/>
        <end position="24"/>
    </location>
</feature>
<dbReference type="InterPro" id="IPR009351">
    <property type="entry name" value="AlkZ-like"/>
</dbReference>
<accession>A0ABV5FWC1</accession>
<dbReference type="PANTHER" id="PTHR30528">
    <property type="entry name" value="CYTOPLASMIC PROTEIN"/>
    <property type="match status" value="1"/>
</dbReference>
<organism evidence="2 3">
    <name type="scientific">Citricoccus parietis</name>
    <dbReference type="NCBI Taxonomy" id="592307"/>
    <lineage>
        <taxon>Bacteria</taxon>
        <taxon>Bacillati</taxon>
        <taxon>Actinomycetota</taxon>
        <taxon>Actinomycetes</taxon>
        <taxon>Micrococcales</taxon>
        <taxon>Micrococcaceae</taxon>
        <taxon>Citricoccus</taxon>
    </lineage>
</organism>
<feature type="region of interest" description="Disordered" evidence="1">
    <location>
        <begin position="1"/>
        <end position="44"/>
    </location>
</feature>
<dbReference type="PANTHER" id="PTHR30528:SF0">
    <property type="entry name" value="CYTOPLASMIC PROTEIN"/>
    <property type="match status" value="1"/>
</dbReference>
<comment type="caution">
    <text evidence="2">The sequence shown here is derived from an EMBL/GenBank/DDBJ whole genome shotgun (WGS) entry which is preliminary data.</text>
</comment>
<name>A0ABV5FWC1_9MICC</name>
<keyword evidence="3" id="KW-1185">Reference proteome</keyword>